<dbReference type="Proteomes" id="UP001196661">
    <property type="component" value="Unassembled WGS sequence"/>
</dbReference>
<dbReference type="Pfam" id="PF11320">
    <property type="entry name" value="DUF3122"/>
    <property type="match status" value="1"/>
</dbReference>
<protein>
    <submittedName>
        <fullName evidence="1">DUF3122 domain-containing protein</fullName>
    </submittedName>
</protein>
<dbReference type="InterPro" id="IPR021469">
    <property type="entry name" value="DUF3122"/>
</dbReference>
<dbReference type="EMBL" id="JADOER010000003">
    <property type="protein sequence ID" value="MBT9311054.1"/>
    <property type="molecule type" value="Genomic_DNA"/>
</dbReference>
<gene>
    <name evidence="1" type="ORF">IXB28_02450</name>
</gene>
<reference evidence="1 2" key="1">
    <citation type="journal article" date="2021" name="Mar. Drugs">
        <title>Genome Reduction and Secondary Metabolism of the Marine Sponge-Associated Cyanobacterium Leptothoe.</title>
        <authorList>
            <person name="Konstantinou D."/>
            <person name="Popin R.V."/>
            <person name="Fewer D.P."/>
            <person name="Sivonen K."/>
            <person name="Gkelis S."/>
        </authorList>
    </citation>
    <scope>NUCLEOTIDE SEQUENCE [LARGE SCALE GENOMIC DNA]</scope>
    <source>
        <strain evidence="1 2">TAU-MAC 1615</strain>
    </source>
</reference>
<sequence>MVQRLLSTCLWVVIFVLSFSVYVPDAQASIHVYHERPGQTTIRSKQSLRDRNDRSWQAILFKRYRPDGLEGMYLRLVGFPGVVDIAPQRPLSIDTGTTLNWQAQPKLDPPTPALPSNTNQYDVADMIAGLQKAVPLTLRVSLQGKAPSEIVMPPYAVQEWRDLAAAAEDGEFSSSPITSN</sequence>
<comment type="caution">
    <text evidence="1">The sequence shown here is derived from an EMBL/GenBank/DDBJ whole genome shotgun (WGS) entry which is preliminary data.</text>
</comment>
<name>A0ABS5Y0V2_9CYAN</name>
<keyword evidence="2" id="KW-1185">Reference proteome</keyword>
<accession>A0ABS5Y0V2</accession>
<proteinExistence type="predicted"/>
<dbReference type="RefSeq" id="WP_215616962.1">
    <property type="nucleotide sequence ID" value="NZ_JADOER010000003.1"/>
</dbReference>
<evidence type="ECO:0000313" key="1">
    <source>
        <dbReference type="EMBL" id="MBT9311054.1"/>
    </source>
</evidence>
<organism evidence="1 2">
    <name type="scientific">Leptothoe kymatousa TAU-MAC 1615</name>
    <dbReference type="NCBI Taxonomy" id="2364775"/>
    <lineage>
        <taxon>Bacteria</taxon>
        <taxon>Bacillati</taxon>
        <taxon>Cyanobacteriota</taxon>
        <taxon>Cyanophyceae</taxon>
        <taxon>Nodosilineales</taxon>
        <taxon>Cymatolegaceae</taxon>
        <taxon>Leptothoe</taxon>
        <taxon>Leptothoe kymatousa</taxon>
    </lineage>
</organism>
<evidence type="ECO:0000313" key="2">
    <source>
        <dbReference type="Proteomes" id="UP001196661"/>
    </source>
</evidence>